<dbReference type="InterPro" id="IPR002227">
    <property type="entry name" value="Tyrosinase_Cu-bd"/>
</dbReference>
<evidence type="ECO:0000313" key="6">
    <source>
        <dbReference type="EMBL" id="MEI7037381.1"/>
    </source>
</evidence>
<gene>
    <name evidence="6" type="ORF">WAT24_11490</name>
</gene>
<keyword evidence="3" id="KW-0186">Copper</keyword>
<dbReference type="PROSITE" id="PS00497">
    <property type="entry name" value="TYROSINASE_1"/>
    <property type="match status" value="1"/>
</dbReference>
<dbReference type="RefSeq" id="WP_336808013.1">
    <property type="nucleotide sequence ID" value="NZ_JBBBNY010000008.1"/>
</dbReference>
<dbReference type="InterPro" id="IPR050316">
    <property type="entry name" value="Tyrosinase/Hemocyanin"/>
</dbReference>
<evidence type="ECO:0000256" key="3">
    <source>
        <dbReference type="ARBA" id="ARBA00023008"/>
    </source>
</evidence>
<accession>A0ABU8JDY6</accession>
<dbReference type="Gene3D" id="1.10.1280.10">
    <property type="entry name" value="Di-copper center containing domain from catechol oxidase"/>
    <property type="match status" value="2"/>
</dbReference>
<evidence type="ECO:0000313" key="7">
    <source>
        <dbReference type="Proteomes" id="UP001381174"/>
    </source>
</evidence>
<dbReference type="SUPFAM" id="SSF48056">
    <property type="entry name" value="Di-copper centre-containing domain"/>
    <property type="match status" value="1"/>
</dbReference>
<name>A0ABU8JDY6_9GAMM</name>
<protein>
    <submittedName>
        <fullName evidence="6">Tyrosinase family protein</fullName>
    </submittedName>
</protein>
<comment type="similarity">
    <text evidence="1">Belongs to the tyrosinase family.</text>
</comment>
<feature type="domain" description="Tyrosinase copper-binding" evidence="4">
    <location>
        <begin position="61"/>
        <end position="78"/>
    </location>
</feature>
<dbReference type="Pfam" id="PF00264">
    <property type="entry name" value="Tyrosinase"/>
    <property type="match status" value="2"/>
</dbReference>
<feature type="domain" description="Tyrosinase copper-binding" evidence="5">
    <location>
        <begin position="177"/>
        <end position="188"/>
    </location>
</feature>
<evidence type="ECO:0000259" key="4">
    <source>
        <dbReference type="PROSITE" id="PS00497"/>
    </source>
</evidence>
<dbReference type="PROSITE" id="PS00498">
    <property type="entry name" value="TYROSINASE_2"/>
    <property type="match status" value="1"/>
</dbReference>
<keyword evidence="2" id="KW-0479">Metal-binding</keyword>
<dbReference type="EMBL" id="JBBBNY010000008">
    <property type="protein sequence ID" value="MEI7037381.1"/>
    <property type="molecule type" value="Genomic_DNA"/>
</dbReference>
<dbReference type="PANTHER" id="PTHR11474:SF126">
    <property type="entry name" value="TYROSINASE-LIKE PROTEIN TYR-1-RELATED"/>
    <property type="match status" value="1"/>
</dbReference>
<evidence type="ECO:0000256" key="1">
    <source>
        <dbReference type="ARBA" id="ARBA00009928"/>
    </source>
</evidence>
<keyword evidence="7" id="KW-1185">Reference proteome</keyword>
<proteinExistence type="inferred from homology"/>
<organism evidence="6 7">
    <name type="scientific">Fulvimonas yonginensis</name>
    <dbReference type="NCBI Taxonomy" id="1495200"/>
    <lineage>
        <taxon>Bacteria</taxon>
        <taxon>Pseudomonadati</taxon>
        <taxon>Pseudomonadota</taxon>
        <taxon>Gammaproteobacteria</taxon>
        <taxon>Lysobacterales</taxon>
        <taxon>Rhodanobacteraceae</taxon>
        <taxon>Fulvimonas</taxon>
    </lineage>
</organism>
<evidence type="ECO:0000256" key="2">
    <source>
        <dbReference type="ARBA" id="ARBA00022723"/>
    </source>
</evidence>
<evidence type="ECO:0000259" key="5">
    <source>
        <dbReference type="PROSITE" id="PS00498"/>
    </source>
</evidence>
<sequence>MLPRVALSTDLRLRQSWETFRTGPTFASFCNAIASMRANKDATSPASWAYWADVHRMYCPHDTSYFLAWHRGLLYRFEGWLRRISGDPNLVLPYWNYYNHPTVPAEFLDPDLPLYRKDRTGTDVSGALSYAPFADTIIHFQRGKTDAFEPTVETAPHNPVHNLVGGIMSSISWSPKDPLFFVHHANIDRLWAAWINAGNGRRQPASTNSYWSGDLIYGDALKSVPRVWTINTSTYLGYQYDDETMPTAPSTDPPPGTSTATAAGAGTLSSFSLVNAAPLRPAATQRVPLGSSQPLVLDEHSVSIQVPLSANDAARVRSAMLQPATETADDGSDPVRVVLDGVRLTGLGEKGGYFYYVYLNLPEQLDAGRPASSYLLGTLGPFEISVKQMKASMKGKSMHDMSHAQDMAGSEGPEVRMVFSATQTLRRIWPSDLDQLCVSFVRVNGSAHPAKGPVIKVKAFTVETDPKA</sequence>
<reference evidence="6 7" key="1">
    <citation type="journal article" date="2014" name="Int. J. Syst. Evol. Microbiol.">
        <title>Fulvimonas yonginensis sp. nov., isolated from greenhouse soil, and emended description of the genus Fulvimonas.</title>
        <authorList>
            <person name="Ahn J.H."/>
            <person name="Kim S.J."/>
            <person name="Weon H.Y."/>
            <person name="Hong S.B."/>
            <person name="Seok S.J."/>
            <person name="Kwon S.W."/>
        </authorList>
    </citation>
    <scope>NUCLEOTIDE SEQUENCE [LARGE SCALE GENOMIC DNA]</scope>
    <source>
        <strain evidence="6 7">KACC 16952</strain>
    </source>
</reference>
<dbReference type="PANTHER" id="PTHR11474">
    <property type="entry name" value="TYROSINASE FAMILY MEMBER"/>
    <property type="match status" value="1"/>
</dbReference>
<comment type="caution">
    <text evidence="6">The sequence shown here is derived from an EMBL/GenBank/DDBJ whole genome shotgun (WGS) entry which is preliminary data.</text>
</comment>
<dbReference type="Proteomes" id="UP001381174">
    <property type="component" value="Unassembled WGS sequence"/>
</dbReference>
<dbReference type="InterPro" id="IPR008922">
    <property type="entry name" value="Di-copper_centre_dom_sf"/>
</dbReference>